<dbReference type="GO" id="GO:0008564">
    <property type="term" value="F:protein-exporting ATPase activity"/>
    <property type="evidence" value="ECO:0007669"/>
    <property type="project" value="UniProtKB-EC"/>
</dbReference>
<feature type="domain" description="AAA+ ATPase" evidence="9">
    <location>
        <begin position="170"/>
        <end position="351"/>
    </location>
</feature>
<comment type="subcellular location">
    <subcellularLocation>
        <location evidence="1">Cytoplasm</location>
    </subcellularLocation>
</comment>
<evidence type="ECO:0000256" key="4">
    <source>
        <dbReference type="ARBA" id="ARBA00022741"/>
    </source>
</evidence>
<dbReference type="GO" id="GO:0005524">
    <property type="term" value="F:ATP binding"/>
    <property type="evidence" value="ECO:0007669"/>
    <property type="project" value="UniProtKB-KW"/>
</dbReference>
<dbReference type="EMBL" id="NIOF01000001">
    <property type="protein sequence ID" value="OWQ93562.1"/>
    <property type="molecule type" value="Genomic_DNA"/>
</dbReference>
<dbReference type="FunFam" id="3.40.50.12240:FF:000002">
    <property type="entry name" value="Flagellum-specific ATP synthase FliI"/>
    <property type="match status" value="1"/>
</dbReference>
<dbReference type="Proteomes" id="UP000197468">
    <property type="component" value="Unassembled WGS sequence"/>
</dbReference>
<dbReference type="PROSITE" id="PS00152">
    <property type="entry name" value="ATPASE_ALPHA_BETA"/>
    <property type="match status" value="1"/>
</dbReference>
<dbReference type="PANTHER" id="PTHR15184">
    <property type="entry name" value="ATP SYNTHASE"/>
    <property type="match status" value="1"/>
</dbReference>
<evidence type="ECO:0000256" key="7">
    <source>
        <dbReference type="ARBA" id="ARBA00022967"/>
    </source>
</evidence>
<keyword evidence="4" id="KW-0547">Nucleotide-binding</keyword>
<keyword evidence="11" id="KW-1185">Reference proteome</keyword>
<keyword evidence="7" id="KW-1278">Translocase</keyword>
<dbReference type="GO" id="GO:0030254">
    <property type="term" value="P:protein secretion by the type III secretion system"/>
    <property type="evidence" value="ECO:0007669"/>
    <property type="project" value="InterPro"/>
</dbReference>
<comment type="catalytic activity">
    <reaction evidence="8">
        <text>ATP + H2O + cellular proteinSide 1 = ADP + phosphate + cellular proteinSide 2.</text>
        <dbReference type="EC" id="7.4.2.8"/>
    </reaction>
</comment>
<dbReference type="InterPro" id="IPR003593">
    <property type="entry name" value="AAA+_ATPase"/>
</dbReference>
<dbReference type="GO" id="GO:0046933">
    <property type="term" value="F:proton-transporting ATP synthase activity, rotational mechanism"/>
    <property type="evidence" value="ECO:0007669"/>
    <property type="project" value="TreeGrafter"/>
</dbReference>
<dbReference type="Gene3D" id="3.40.50.12240">
    <property type="match status" value="1"/>
</dbReference>
<dbReference type="AlphaFoldDB" id="A0A246JLT0"/>
<accession>A0A246JLT0</accession>
<dbReference type="GO" id="GO:0016887">
    <property type="term" value="F:ATP hydrolysis activity"/>
    <property type="evidence" value="ECO:0007669"/>
    <property type="project" value="InterPro"/>
</dbReference>
<sequence length="451" mass="48224">MVTPLAIAERHAAGVAAAMASVPLTRQLGQVDRVLGMLIEGTVPGASIGELCEVYHPDDPAKVWRCEVVGFTGPKVLLSSLMALEGISGGCVIRPLRTVHQVAVGRQLLGRILDGFGDPLDGGPKLSPGADGVTLRRVIADAPPPVERWRIKDRFPTGIRSLDMLLTVGQGQRVGLFAGPGCGKTTLMAAAGRGSPADAIVVGLIGERGREVREFTEHEFDPALMSRTVIVCATSDRTSIERVRAAFTATAIAEGLRDQGLNVLLMVDSLTRLARAQREIGLAAGEAPARAGFPPSVYALLPRLIERAGNAAGGSITALYTVLLEGELRSDPISEEAVSLLDGHIVLSRKLAEQGQYPAVDVLASLSRVMSNIVPREHSRAANRIRQVLSGYRDMELMVRLGEYRPGLDAETDRIVADHPRVIDFLRQDTREPAPWDDSMARLKTLTAGAT</sequence>
<comment type="caution">
    <text evidence="10">The sequence shown here is derived from an EMBL/GenBank/DDBJ whole genome shotgun (WGS) entry which is preliminary data.</text>
</comment>
<dbReference type="GO" id="GO:0005737">
    <property type="term" value="C:cytoplasm"/>
    <property type="evidence" value="ECO:0007669"/>
    <property type="project" value="UniProtKB-SubCell"/>
</dbReference>
<reference evidence="10 11" key="1">
    <citation type="journal article" date="2008" name="Int. J. Syst. Evol. Microbiol.">
        <title>Description of Roseateles aquatilis sp. nov. and Roseateles terrae sp. nov., in the class Betaproteobacteria, and emended description of the genus Roseateles.</title>
        <authorList>
            <person name="Gomila M."/>
            <person name="Bowien B."/>
            <person name="Falsen E."/>
            <person name="Moore E.R."/>
            <person name="Lalucat J."/>
        </authorList>
    </citation>
    <scope>NUCLEOTIDE SEQUENCE [LARGE SCALE GENOMIC DNA]</scope>
    <source>
        <strain evidence="10 11">CCUG 48205</strain>
    </source>
</reference>
<evidence type="ECO:0000256" key="2">
    <source>
        <dbReference type="ARBA" id="ARBA00022448"/>
    </source>
</evidence>
<dbReference type="InterPro" id="IPR027417">
    <property type="entry name" value="P-loop_NTPase"/>
</dbReference>
<evidence type="ECO:0000259" key="9">
    <source>
        <dbReference type="SMART" id="SM00382"/>
    </source>
</evidence>
<evidence type="ECO:0000256" key="1">
    <source>
        <dbReference type="ARBA" id="ARBA00004496"/>
    </source>
</evidence>
<dbReference type="PANTHER" id="PTHR15184:SF9">
    <property type="entry name" value="SPI-1 TYPE 3 SECRETION SYSTEM ATPASE"/>
    <property type="match status" value="1"/>
</dbReference>
<evidence type="ECO:0000256" key="3">
    <source>
        <dbReference type="ARBA" id="ARBA00022490"/>
    </source>
</evidence>
<gene>
    <name evidence="10" type="primary">fliI</name>
    <name evidence="10" type="ORF">CDN99_03615</name>
</gene>
<dbReference type="SMART" id="SM00382">
    <property type="entry name" value="AAA"/>
    <property type="match status" value="1"/>
</dbReference>
<dbReference type="CDD" id="cd01136">
    <property type="entry name" value="ATPase_flagellum-secretory_path_III"/>
    <property type="match status" value="1"/>
</dbReference>
<dbReference type="GO" id="GO:0030257">
    <property type="term" value="C:type III protein secretion system complex"/>
    <property type="evidence" value="ECO:0007669"/>
    <property type="project" value="InterPro"/>
</dbReference>
<dbReference type="Pfam" id="PF18269">
    <property type="entry name" value="T3SS_ATPase_C"/>
    <property type="match status" value="1"/>
</dbReference>
<evidence type="ECO:0000256" key="5">
    <source>
        <dbReference type="ARBA" id="ARBA00022840"/>
    </source>
</evidence>
<dbReference type="OrthoDB" id="9803053at2"/>
<dbReference type="Pfam" id="PF00006">
    <property type="entry name" value="ATP-synt_ab"/>
    <property type="match status" value="1"/>
</dbReference>
<dbReference type="InterPro" id="IPR000194">
    <property type="entry name" value="ATPase_F1/V1/A1_a/bsu_nucl-bd"/>
</dbReference>
<dbReference type="InterPro" id="IPR020003">
    <property type="entry name" value="ATPase_a/bsu_AS"/>
</dbReference>
<keyword evidence="2" id="KW-0813">Transport</keyword>
<organism evidence="10 11">
    <name type="scientific">Roseateles aquatilis</name>
    <dbReference type="NCBI Taxonomy" id="431061"/>
    <lineage>
        <taxon>Bacteria</taxon>
        <taxon>Pseudomonadati</taxon>
        <taxon>Pseudomonadota</taxon>
        <taxon>Betaproteobacteria</taxon>
        <taxon>Burkholderiales</taxon>
        <taxon>Sphaerotilaceae</taxon>
        <taxon>Roseateles</taxon>
    </lineage>
</organism>
<dbReference type="RefSeq" id="WP_088382708.1">
    <property type="nucleotide sequence ID" value="NZ_NIOF01000001.1"/>
</dbReference>
<name>A0A246JLT0_9BURK</name>
<dbReference type="InterPro" id="IPR050053">
    <property type="entry name" value="ATPase_alpha/beta_chains"/>
</dbReference>
<dbReference type="InterPro" id="IPR040627">
    <property type="entry name" value="T3SS_ATPase_C"/>
</dbReference>
<protein>
    <submittedName>
        <fullName evidence="10">Flagellum-specific ATP synthase FliI</fullName>
    </submittedName>
</protein>
<keyword evidence="6" id="KW-0653">Protein transport</keyword>
<dbReference type="NCBIfam" id="TIGR01026">
    <property type="entry name" value="fliI_yscN"/>
    <property type="match status" value="1"/>
</dbReference>
<proteinExistence type="predicted"/>
<evidence type="ECO:0000256" key="6">
    <source>
        <dbReference type="ARBA" id="ARBA00022927"/>
    </source>
</evidence>
<evidence type="ECO:0000313" key="11">
    <source>
        <dbReference type="Proteomes" id="UP000197468"/>
    </source>
</evidence>
<evidence type="ECO:0000313" key="10">
    <source>
        <dbReference type="EMBL" id="OWQ93562.1"/>
    </source>
</evidence>
<dbReference type="SUPFAM" id="SSF52540">
    <property type="entry name" value="P-loop containing nucleoside triphosphate hydrolases"/>
    <property type="match status" value="1"/>
</dbReference>
<keyword evidence="5" id="KW-0067">ATP-binding</keyword>
<keyword evidence="3" id="KW-0963">Cytoplasm</keyword>
<evidence type="ECO:0000256" key="8">
    <source>
        <dbReference type="ARBA" id="ARBA00034006"/>
    </source>
</evidence>
<dbReference type="InterPro" id="IPR005714">
    <property type="entry name" value="ATPase_T3SS_FliI/YscN"/>
</dbReference>